<sequence length="86" mass="9318">MNRVSLWDGIAFQLLDRDPSGSLTDADSLVRATTDVWVDLDPVFLVTGGLTMVVGLFLRRTRPYAAALALLVLMVVRPGGYVPSPT</sequence>
<reference evidence="2 3" key="1">
    <citation type="submission" date="2018-03" db="EMBL/GenBank/DDBJ databases">
        <title>Genome assembly of novel Miniimonas species PCH200.</title>
        <authorList>
            <person name="Thakur V."/>
            <person name="Kumar V."/>
            <person name="Singh D."/>
        </authorList>
    </citation>
    <scope>NUCLEOTIDE SEQUENCE [LARGE SCALE GENOMIC DNA]</scope>
    <source>
        <strain evidence="2 3">PCH200</strain>
    </source>
</reference>
<evidence type="ECO:0000313" key="3">
    <source>
        <dbReference type="Proteomes" id="UP000245166"/>
    </source>
</evidence>
<keyword evidence="1" id="KW-1133">Transmembrane helix</keyword>
<proteinExistence type="predicted"/>
<feature type="transmembrane region" description="Helical" evidence="1">
    <location>
        <begin position="65"/>
        <end position="82"/>
    </location>
</feature>
<keyword evidence="3" id="KW-1185">Reference proteome</keyword>
<name>A0A2U2A093_9MICO</name>
<dbReference type="EMBL" id="PYHR01000001">
    <property type="protein sequence ID" value="PWD53043.1"/>
    <property type="molecule type" value="Genomic_DNA"/>
</dbReference>
<organism evidence="2 3">
    <name type="scientific">Serinibacter arcticus</name>
    <dbReference type="NCBI Taxonomy" id="1655435"/>
    <lineage>
        <taxon>Bacteria</taxon>
        <taxon>Bacillati</taxon>
        <taxon>Actinomycetota</taxon>
        <taxon>Actinomycetes</taxon>
        <taxon>Micrococcales</taxon>
        <taxon>Beutenbergiaceae</taxon>
        <taxon>Serinibacter</taxon>
    </lineage>
</organism>
<comment type="caution">
    <text evidence="2">The sequence shown here is derived from an EMBL/GenBank/DDBJ whole genome shotgun (WGS) entry which is preliminary data.</text>
</comment>
<keyword evidence="1" id="KW-0812">Transmembrane</keyword>
<evidence type="ECO:0000313" key="2">
    <source>
        <dbReference type="EMBL" id="PWD53043.1"/>
    </source>
</evidence>
<dbReference type="Proteomes" id="UP000245166">
    <property type="component" value="Unassembled WGS sequence"/>
</dbReference>
<gene>
    <name evidence="2" type="ORF">C8046_00040</name>
</gene>
<dbReference type="AlphaFoldDB" id="A0A2U2A093"/>
<accession>A0A2U2A093</accession>
<evidence type="ECO:0000256" key="1">
    <source>
        <dbReference type="SAM" id="Phobius"/>
    </source>
</evidence>
<keyword evidence="1" id="KW-0472">Membrane</keyword>
<dbReference type="RefSeq" id="WP_109227737.1">
    <property type="nucleotide sequence ID" value="NZ_PYHR01000001.1"/>
</dbReference>
<feature type="transmembrane region" description="Helical" evidence="1">
    <location>
        <begin position="42"/>
        <end position="58"/>
    </location>
</feature>
<protein>
    <submittedName>
        <fullName evidence="2">Uncharacterized protein</fullName>
    </submittedName>
</protein>
<dbReference type="OrthoDB" id="3207667at2"/>